<evidence type="ECO:0000313" key="2">
    <source>
        <dbReference type="EMBL" id="MCQ9302343.1"/>
    </source>
</evidence>
<accession>A0AAW5LKU2</accession>
<feature type="compositionally biased region" description="Polar residues" evidence="1">
    <location>
        <begin position="197"/>
        <end position="221"/>
    </location>
</feature>
<protein>
    <submittedName>
        <fullName evidence="2">Uncharacterized protein</fullName>
    </submittedName>
</protein>
<sequence length="278" mass="33198">MNDKVKLIVNTLPLVLVPLIRERKKIKEHPDVKHVTETTVDFSHKVKDKTIETKDKVAEKTQPVKSYVVQKKRLYEYNKQMKQPFKEEQKEAKQQQKEIDHLDKKLQKNIDARNKEEEKVQKENKKARIKELTHYQNVEEQQAKKGEKLQKENEKDVTKLDKKLQSNIEAREQEEQKLEQQNKEERIKEIKKYEGHQMNTATTQSSNAKSINDVSSKQAKPNIQELVNERVRNEKEEKSSHLLFNQHKSSMSQHISQFPYDEHTTEHQKSKKRFRRNK</sequence>
<evidence type="ECO:0000256" key="1">
    <source>
        <dbReference type="SAM" id="MobiDB-lite"/>
    </source>
</evidence>
<dbReference type="Proteomes" id="UP001204068">
    <property type="component" value="Unassembled WGS sequence"/>
</dbReference>
<dbReference type="RefSeq" id="WP_257099440.1">
    <property type="nucleotide sequence ID" value="NZ_JANILD010000001.1"/>
</dbReference>
<dbReference type="AlphaFoldDB" id="A0AAW5LKU2"/>
<organism evidence="2 3">
    <name type="scientific">Mammaliicoccus sciuri</name>
    <name type="common">Staphylococcus sciuri</name>
    <dbReference type="NCBI Taxonomy" id="1296"/>
    <lineage>
        <taxon>Bacteria</taxon>
        <taxon>Bacillati</taxon>
        <taxon>Bacillota</taxon>
        <taxon>Bacilli</taxon>
        <taxon>Bacillales</taxon>
        <taxon>Staphylococcaceae</taxon>
        <taxon>Mammaliicoccus</taxon>
    </lineage>
</organism>
<feature type="compositionally biased region" description="Polar residues" evidence="1">
    <location>
        <begin position="245"/>
        <end position="256"/>
    </location>
</feature>
<name>A0AAW5LKU2_MAMSC</name>
<proteinExistence type="predicted"/>
<feature type="region of interest" description="Disordered" evidence="1">
    <location>
        <begin position="82"/>
        <end position="227"/>
    </location>
</feature>
<gene>
    <name evidence="2" type="ORF">NQ032_01765</name>
</gene>
<feature type="compositionally biased region" description="Basic residues" evidence="1">
    <location>
        <begin position="269"/>
        <end position="278"/>
    </location>
</feature>
<feature type="compositionally biased region" description="Basic and acidic residues" evidence="1">
    <location>
        <begin position="141"/>
        <end position="195"/>
    </location>
</feature>
<reference evidence="2" key="1">
    <citation type="submission" date="2022-07" db="EMBL/GenBank/DDBJ databases">
        <title>Bacterial species isolated from the porcine tonsil microbiota.</title>
        <authorList>
            <person name="Oliveira I.M.F."/>
        </authorList>
    </citation>
    <scope>NUCLEOTIDE SEQUENCE</scope>
    <source>
        <strain evidence="2">8QC2O2</strain>
    </source>
</reference>
<comment type="caution">
    <text evidence="2">The sequence shown here is derived from an EMBL/GenBank/DDBJ whole genome shotgun (WGS) entry which is preliminary data.</text>
</comment>
<evidence type="ECO:0000313" key="3">
    <source>
        <dbReference type="Proteomes" id="UP001204068"/>
    </source>
</evidence>
<feature type="region of interest" description="Disordered" evidence="1">
    <location>
        <begin position="245"/>
        <end position="278"/>
    </location>
</feature>
<feature type="compositionally biased region" description="Basic and acidic residues" evidence="1">
    <location>
        <begin position="84"/>
        <end position="133"/>
    </location>
</feature>
<dbReference type="EMBL" id="JANILD010000001">
    <property type="protein sequence ID" value="MCQ9302343.1"/>
    <property type="molecule type" value="Genomic_DNA"/>
</dbReference>